<protein>
    <submittedName>
        <fullName evidence="2">Uncharacterized protein</fullName>
    </submittedName>
</protein>
<dbReference type="Proteomes" id="UP000631114">
    <property type="component" value="Unassembled WGS sequence"/>
</dbReference>
<gene>
    <name evidence="2" type="ORF">IFM89_029004</name>
</gene>
<dbReference type="EMBL" id="JADFTS010000003">
    <property type="protein sequence ID" value="KAF9616228.1"/>
    <property type="molecule type" value="Genomic_DNA"/>
</dbReference>
<keyword evidence="1" id="KW-0732">Signal</keyword>
<feature type="chain" id="PRO_5032879253" evidence="1">
    <location>
        <begin position="26"/>
        <end position="134"/>
    </location>
</feature>
<accession>A0A835IIB2</accession>
<evidence type="ECO:0000313" key="3">
    <source>
        <dbReference type="Proteomes" id="UP000631114"/>
    </source>
</evidence>
<keyword evidence="3" id="KW-1185">Reference proteome</keyword>
<name>A0A835IIB2_9MAGN</name>
<evidence type="ECO:0000256" key="1">
    <source>
        <dbReference type="SAM" id="SignalP"/>
    </source>
</evidence>
<sequence>MVKKLFAGGARLPIWLCWLFRQILGFSVPLLRFQVANDPANPPSRTDIFVVTHTRKNGTFVSGDQWYHILYKHVSCKAWGPGRVVAIGRMLGDREDIPENAYRIIVDEILEFNVELFGAKGQTFCDIDVGSTIT</sequence>
<evidence type="ECO:0000313" key="2">
    <source>
        <dbReference type="EMBL" id="KAF9616228.1"/>
    </source>
</evidence>
<reference evidence="2 3" key="1">
    <citation type="submission" date="2020-10" db="EMBL/GenBank/DDBJ databases">
        <title>The Coptis chinensis genome and diversification of protoberbering-type alkaloids.</title>
        <authorList>
            <person name="Wang B."/>
            <person name="Shu S."/>
            <person name="Song C."/>
            <person name="Liu Y."/>
        </authorList>
    </citation>
    <scope>NUCLEOTIDE SEQUENCE [LARGE SCALE GENOMIC DNA]</scope>
    <source>
        <strain evidence="2">HL-2020</strain>
        <tissue evidence="2">Leaf</tissue>
    </source>
</reference>
<organism evidence="2 3">
    <name type="scientific">Coptis chinensis</name>
    <dbReference type="NCBI Taxonomy" id="261450"/>
    <lineage>
        <taxon>Eukaryota</taxon>
        <taxon>Viridiplantae</taxon>
        <taxon>Streptophyta</taxon>
        <taxon>Embryophyta</taxon>
        <taxon>Tracheophyta</taxon>
        <taxon>Spermatophyta</taxon>
        <taxon>Magnoliopsida</taxon>
        <taxon>Ranunculales</taxon>
        <taxon>Ranunculaceae</taxon>
        <taxon>Coptidoideae</taxon>
        <taxon>Coptis</taxon>
    </lineage>
</organism>
<dbReference type="AlphaFoldDB" id="A0A835IIB2"/>
<comment type="caution">
    <text evidence="2">The sequence shown here is derived from an EMBL/GenBank/DDBJ whole genome shotgun (WGS) entry which is preliminary data.</text>
</comment>
<feature type="signal peptide" evidence="1">
    <location>
        <begin position="1"/>
        <end position="25"/>
    </location>
</feature>
<proteinExistence type="predicted"/>